<dbReference type="Pfam" id="PF12992">
    <property type="entry name" value="DUF3876"/>
    <property type="match status" value="1"/>
</dbReference>
<reference evidence="1" key="1">
    <citation type="submission" date="2019-03" db="EMBL/GenBank/DDBJ databases">
        <title>Single cell metagenomics reveals metabolic interactions within the superorganism composed of flagellate Streblomastix strix and complex community of Bacteroidetes bacteria on its surface.</title>
        <authorList>
            <person name="Treitli S.C."/>
            <person name="Kolisko M."/>
            <person name="Husnik F."/>
            <person name="Keeling P."/>
            <person name="Hampl V."/>
        </authorList>
    </citation>
    <scope>NUCLEOTIDE SEQUENCE</scope>
    <source>
        <strain evidence="1">STM</strain>
    </source>
</reference>
<name>A0A5J4RAF4_9ZZZZ</name>
<dbReference type="AlphaFoldDB" id="A0A5J4RAF4"/>
<proteinExistence type="predicted"/>
<accession>A0A5J4RAF4</accession>
<protein>
    <recommendedName>
        <fullName evidence="2">DUF3876 domain-containing protein</fullName>
    </recommendedName>
</protein>
<dbReference type="EMBL" id="SNRY01001421">
    <property type="protein sequence ID" value="KAA6331057.1"/>
    <property type="molecule type" value="Genomic_DNA"/>
</dbReference>
<comment type="caution">
    <text evidence="1">The sequence shown here is derived from an EMBL/GenBank/DDBJ whole genome shotgun (WGS) entry which is preliminary data.</text>
</comment>
<evidence type="ECO:0000313" key="1">
    <source>
        <dbReference type="EMBL" id="KAA6331057.1"/>
    </source>
</evidence>
<sequence length="68" mass="7885">MKKEKYPFDLSVLIGNWESVNLNPTVIIYKNSDKYLLSIIHMDETTRQARPATYEMQKTKTAFISTAT</sequence>
<dbReference type="InterPro" id="IPR024452">
    <property type="entry name" value="DUF3876"/>
</dbReference>
<organism evidence="1">
    <name type="scientific">termite gut metagenome</name>
    <dbReference type="NCBI Taxonomy" id="433724"/>
    <lineage>
        <taxon>unclassified sequences</taxon>
        <taxon>metagenomes</taxon>
        <taxon>organismal metagenomes</taxon>
    </lineage>
</organism>
<gene>
    <name evidence="1" type="ORF">EZS27_020297</name>
</gene>
<evidence type="ECO:0008006" key="2">
    <source>
        <dbReference type="Google" id="ProtNLM"/>
    </source>
</evidence>